<dbReference type="EMBL" id="JAHBCL010000006">
    <property type="protein sequence ID" value="MBS7525902.1"/>
    <property type="molecule type" value="Genomic_DNA"/>
</dbReference>
<gene>
    <name evidence="1" type="ORF">KHM83_04325</name>
</gene>
<sequence>MRDLYGVQLDDATRKSIMLAFQDFYEHETGETLGMFQAEAMIDFMIEHIGPHAYNLALDHVRGWHRKKMEDMDLEYDMLYRNTR</sequence>
<organism evidence="1 2">
    <name type="scientific">Fusibacter paucivorans</name>
    <dbReference type="NCBI Taxonomy" id="76009"/>
    <lineage>
        <taxon>Bacteria</taxon>
        <taxon>Bacillati</taxon>
        <taxon>Bacillota</taxon>
        <taxon>Clostridia</taxon>
        <taxon>Eubacteriales</taxon>
        <taxon>Eubacteriales Family XII. Incertae Sedis</taxon>
        <taxon>Fusibacter</taxon>
    </lineage>
</organism>
<reference evidence="1 2" key="1">
    <citation type="submission" date="2021-05" db="EMBL/GenBank/DDBJ databases">
        <title>Fusibacter ferrireducens sp. nov., an anaerobic, sulfur- and Fe-reducing bacterium isolated from the mangrove sediment.</title>
        <authorList>
            <person name="Qiu D."/>
        </authorList>
    </citation>
    <scope>NUCLEOTIDE SEQUENCE [LARGE SCALE GENOMIC DNA]</scope>
    <source>
        <strain evidence="1 2">DSM 12116</strain>
    </source>
</reference>
<evidence type="ECO:0000313" key="2">
    <source>
        <dbReference type="Proteomes" id="UP000746471"/>
    </source>
</evidence>
<proteinExistence type="predicted"/>
<name>A0ABS5PPD3_9FIRM</name>
<protein>
    <submittedName>
        <fullName evidence="1">DUF2164 family protein</fullName>
    </submittedName>
</protein>
<evidence type="ECO:0000313" key="1">
    <source>
        <dbReference type="EMBL" id="MBS7525902.1"/>
    </source>
</evidence>
<dbReference type="InterPro" id="IPR018680">
    <property type="entry name" value="DUF2164"/>
</dbReference>
<dbReference type="Pfam" id="PF09932">
    <property type="entry name" value="DUF2164"/>
    <property type="match status" value="1"/>
</dbReference>
<accession>A0ABS5PPD3</accession>
<dbReference type="RefSeq" id="WP_213235688.1">
    <property type="nucleotide sequence ID" value="NZ_JAHBCL010000006.1"/>
</dbReference>
<dbReference type="Proteomes" id="UP000746471">
    <property type="component" value="Unassembled WGS sequence"/>
</dbReference>
<comment type="caution">
    <text evidence="1">The sequence shown here is derived from an EMBL/GenBank/DDBJ whole genome shotgun (WGS) entry which is preliminary data.</text>
</comment>
<keyword evidence="2" id="KW-1185">Reference proteome</keyword>